<dbReference type="Proteomes" id="UP000013893">
    <property type="component" value="Chromosome"/>
</dbReference>
<dbReference type="Pfam" id="PF04199">
    <property type="entry name" value="Cyclase"/>
    <property type="match status" value="1"/>
</dbReference>
<keyword evidence="2" id="KW-1185">Reference proteome</keyword>
<accession>R4PY62</accession>
<dbReference type="STRING" id="1332188.L336_0460"/>
<dbReference type="PANTHER" id="PTHR31118">
    <property type="entry name" value="CYCLASE-LIKE PROTEIN 2"/>
    <property type="match status" value="1"/>
</dbReference>
<name>R4PY62_9BACT</name>
<evidence type="ECO:0000313" key="1">
    <source>
        <dbReference type="EMBL" id="AGL62166.1"/>
    </source>
</evidence>
<dbReference type="InterPro" id="IPR007325">
    <property type="entry name" value="KFase/CYL"/>
</dbReference>
<dbReference type="Gene3D" id="3.50.30.50">
    <property type="entry name" value="Putative cyclase"/>
    <property type="match status" value="1"/>
</dbReference>
<evidence type="ECO:0000313" key="2">
    <source>
        <dbReference type="Proteomes" id="UP000013893"/>
    </source>
</evidence>
<protein>
    <submittedName>
        <fullName evidence="1">Putative Arylformamidase</fullName>
    </submittedName>
</protein>
<dbReference type="SUPFAM" id="SSF102198">
    <property type="entry name" value="Putative cyclase"/>
    <property type="match status" value="1"/>
</dbReference>
<gene>
    <name evidence="1" type="ORF">L336_0460</name>
</gene>
<dbReference type="GO" id="GO:0019441">
    <property type="term" value="P:L-tryptophan catabolic process to kynurenine"/>
    <property type="evidence" value="ECO:0007669"/>
    <property type="project" value="InterPro"/>
</dbReference>
<dbReference type="EMBL" id="CP005957">
    <property type="protein sequence ID" value="AGL62166.1"/>
    <property type="molecule type" value="Genomic_DNA"/>
</dbReference>
<dbReference type="GO" id="GO:0004061">
    <property type="term" value="F:arylformamidase activity"/>
    <property type="evidence" value="ECO:0007669"/>
    <property type="project" value="InterPro"/>
</dbReference>
<organism evidence="1 2">
    <name type="scientific">Candidatus Saccharimonas aalborgensis</name>
    <dbReference type="NCBI Taxonomy" id="1332188"/>
    <lineage>
        <taxon>Bacteria</taxon>
        <taxon>Candidatus Saccharimonadota</taxon>
        <taxon>Candidatus Saccharimonadia</taxon>
        <taxon>Candidatus Saccharimonadales</taxon>
        <taxon>Candidatus Saccharimonadaceae</taxon>
        <taxon>Candidatus Saccharimonas</taxon>
    </lineage>
</organism>
<proteinExistence type="predicted"/>
<dbReference type="PANTHER" id="PTHR31118:SF32">
    <property type="entry name" value="KYNURENINE FORMAMIDASE"/>
    <property type="match status" value="1"/>
</dbReference>
<reference evidence="1 2" key="1">
    <citation type="journal article" date="2013" name="Nat. Biotechnol.">
        <title>Genome sequences of rare, uncultured bacteria obtained by differential coverage binning of multiple metagenomes.</title>
        <authorList>
            <person name="Albertsen M."/>
            <person name="Hugenholtz P."/>
            <person name="Skarshewski A."/>
            <person name="Nielsen K.L."/>
            <person name="Tyson G.W."/>
            <person name="Nielsen P.H."/>
        </authorList>
    </citation>
    <scope>NUCLEOTIDE SEQUENCE [LARGE SCALE GENOMIC DNA]</scope>
    <source>
        <strain evidence="1">TM71</strain>
    </source>
</reference>
<dbReference type="KEGG" id="saal:L336_0460"/>
<dbReference type="AlphaFoldDB" id="R4PY62"/>
<dbReference type="InterPro" id="IPR037175">
    <property type="entry name" value="KFase_sf"/>
</dbReference>
<dbReference type="HOGENOM" id="CLU_030671_3_1_0"/>
<sequence length="221" mass="24685">MGRADSDTIRKGEGMKLIDISMDLNEQTVVWVEDQQPKLIPVARQPEAPVNFTWLDFGSHAGTHVDAPYYLFTDKWKSDEIPLDILMGECQVVDVTGVSDYIEISDLKKHDITSKRILLKTKNSYDTMKSYNPNHVALSEAAACYLRDLGITLIGFDYQSFERDGANVIHRIYMERDIISLDNLRLADAPAGHYTLVCLPIKVTGIDGAPARAILLEGATL</sequence>